<dbReference type="EMBL" id="CP069103">
    <property type="protein sequence ID" value="QSS52475.1"/>
    <property type="molecule type" value="Genomic_DNA"/>
</dbReference>
<dbReference type="InterPro" id="IPR009057">
    <property type="entry name" value="Homeodomain-like_sf"/>
</dbReference>
<feature type="domain" description="Transposase Tc1-like" evidence="1">
    <location>
        <begin position="70"/>
        <end position="133"/>
    </location>
</feature>
<accession>A0A8A1LHT0</accession>
<evidence type="ECO:0000313" key="2">
    <source>
        <dbReference type="EMBL" id="QSS52475.1"/>
    </source>
</evidence>
<dbReference type="AlphaFoldDB" id="A0A8A1LHT0"/>
<proteinExistence type="predicted"/>
<dbReference type="SUPFAM" id="SSF46689">
    <property type="entry name" value="Homeodomain-like"/>
    <property type="match status" value="1"/>
</dbReference>
<dbReference type="Pfam" id="PF01498">
    <property type="entry name" value="HTH_Tnp_Tc3_2"/>
    <property type="match status" value="1"/>
</dbReference>
<evidence type="ECO:0000313" key="3">
    <source>
        <dbReference type="Proteomes" id="UP000663419"/>
    </source>
</evidence>
<reference evidence="2" key="1">
    <citation type="submission" date="2021-01" db="EMBL/GenBank/DDBJ databases">
        <title>Chromosome-level genome assembly of a human fungal pathogen reveals clustering of transcriptionally co-regulated genes.</title>
        <authorList>
            <person name="Voorhies M."/>
            <person name="Cohen S."/>
            <person name="Shea T.P."/>
            <person name="Petrus S."/>
            <person name="Munoz J.F."/>
            <person name="Poplawski S."/>
            <person name="Goldman W.E."/>
            <person name="Michael T."/>
            <person name="Cuomo C.A."/>
            <person name="Sil A."/>
            <person name="Beyhan S."/>
        </authorList>
    </citation>
    <scope>NUCLEOTIDE SEQUENCE</scope>
    <source>
        <strain evidence="2">H88</strain>
    </source>
</reference>
<sequence>MPRKELSPQIRSRICELKSIGWSYRQIHTRHPEIPLGTIKTTIQREASRLNNESKPRSGAPYKLTEEQRDNLYSQILENPHTTQQDLLASVDNAIKVRSLRKLLYHMGLRKWRQRRRPEIQPHHASQHLEWAHR</sequence>
<dbReference type="GO" id="GO:0006313">
    <property type="term" value="P:DNA transposition"/>
    <property type="evidence" value="ECO:0007669"/>
    <property type="project" value="InterPro"/>
</dbReference>
<dbReference type="Gene3D" id="1.10.10.10">
    <property type="entry name" value="Winged helix-like DNA-binding domain superfamily/Winged helix DNA-binding domain"/>
    <property type="match status" value="1"/>
</dbReference>
<dbReference type="InterPro" id="IPR036388">
    <property type="entry name" value="WH-like_DNA-bd_sf"/>
</dbReference>
<evidence type="ECO:0000259" key="1">
    <source>
        <dbReference type="Pfam" id="PF01498"/>
    </source>
</evidence>
<protein>
    <recommendedName>
        <fullName evidence="1">Transposase Tc1-like domain-containing protein</fullName>
    </recommendedName>
</protein>
<dbReference type="GO" id="GO:0015074">
    <property type="term" value="P:DNA integration"/>
    <property type="evidence" value="ECO:0007669"/>
    <property type="project" value="InterPro"/>
</dbReference>
<organism evidence="2 3">
    <name type="scientific">Ajellomyces capsulatus (strain H88)</name>
    <name type="common">Darling's disease fungus</name>
    <name type="synonym">Histoplasma capsulatum</name>
    <dbReference type="NCBI Taxonomy" id="544711"/>
    <lineage>
        <taxon>Eukaryota</taxon>
        <taxon>Fungi</taxon>
        <taxon>Dikarya</taxon>
        <taxon>Ascomycota</taxon>
        <taxon>Pezizomycotina</taxon>
        <taxon>Eurotiomycetes</taxon>
        <taxon>Eurotiomycetidae</taxon>
        <taxon>Onygenales</taxon>
        <taxon>Ajellomycetaceae</taxon>
        <taxon>Histoplasma</taxon>
    </lineage>
</organism>
<dbReference type="Proteomes" id="UP000663419">
    <property type="component" value="Chromosome 2"/>
</dbReference>
<dbReference type="InterPro" id="IPR002492">
    <property type="entry name" value="Transposase_Tc1-like"/>
</dbReference>
<dbReference type="GO" id="GO:0003677">
    <property type="term" value="F:DNA binding"/>
    <property type="evidence" value="ECO:0007669"/>
    <property type="project" value="InterPro"/>
</dbReference>
<gene>
    <name evidence="2" type="ORF">I7I53_08120</name>
</gene>
<dbReference type="VEuPathDB" id="FungiDB:I7I53_08120"/>
<name>A0A8A1LHT0_AJEC8</name>